<evidence type="ECO:0000313" key="1">
    <source>
        <dbReference type="EMBL" id="ETW09926.1"/>
    </source>
</evidence>
<protein>
    <submittedName>
        <fullName evidence="1">Uncharacterized protein</fullName>
    </submittedName>
</protein>
<organism evidence="1">
    <name type="scientific">Aphanomyces invadans</name>
    <dbReference type="NCBI Taxonomy" id="157072"/>
    <lineage>
        <taxon>Eukaryota</taxon>
        <taxon>Sar</taxon>
        <taxon>Stramenopiles</taxon>
        <taxon>Oomycota</taxon>
        <taxon>Saprolegniomycetes</taxon>
        <taxon>Saprolegniales</taxon>
        <taxon>Verrucalvaceae</taxon>
        <taxon>Aphanomyces</taxon>
    </lineage>
</organism>
<dbReference type="AlphaFoldDB" id="A0A024UTV5"/>
<sequence>MLDGPLQDRMPPPFHFVRVQVPEYVDVTVCRSHKPRCRVARALMVVDVKKFQRRHMAMMCGQHKRVFPFVYLCRLVVRREGNWELMVHVDEAVSVIQVIEDVLPSVYNCMCKHNQSHPLHAREELI</sequence>
<proteinExistence type="predicted"/>
<dbReference type="RefSeq" id="XP_008861337.1">
    <property type="nucleotide sequence ID" value="XM_008863115.1"/>
</dbReference>
<dbReference type="GeneID" id="20077404"/>
<name>A0A024UTV5_9STRA</name>
<dbReference type="EMBL" id="KI913952">
    <property type="protein sequence ID" value="ETW09926.1"/>
    <property type="molecule type" value="Genomic_DNA"/>
</dbReference>
<reference evidence="1" key="1">
    <citation type="submission" date="2013-12" db="EMBL/GenBank/DDBJ databases">
        <title>The Genome Sequence of Aphanomyces invadans NJM9701.</title>
        <authorList>
            <consortium name="The Broad Institute Genomics Platform"/>
            <person name="Russ C."/>
            <person name="Tyler B."/>
            <person name="van West P."/>
            <person name="Dieguez-Uribeondo J."/>
            <person name="Young S.K."/>
            <person name="Zeng Q."/>
            <person name="Gargeya S."/>
            <person name="Fitzgerald M."/>
            <person name="Abouelleil A."/>
            <person name="Alvarado L."/>
            <person name="Chapman S.B."/>
            <person name="Gainer-Dewar J."/>
            <person name="Goldberg J."/>
            <person name="Griggs A."/>
            <person name="Gujja S."/>
            <person name="Hansen M."/>
            <person name="Howarth C."/>
            <person name="Imamovic A."/>
            <person name="Ireland A."/>
            <person name="Larimer J."/>
            <person name="McCowan C."/>
            <person name="Murphy C."/>
            <person name="Pearson M."/>
            <person name="Poon T.W."/>
            <person name="Priest M."/>
            <person name="Roberts A."/>
            <person name="Saif S."/>
            <person name="Shea T."/>
            <person name="Sykes S."/>
            <person name="Wortman J."/>
            <person name="Nusbaum C."/>
            <person name="Birren B."/>
        </authorList>
    </citation>
    <scope>NUCLEOTIDE SEQUENCE [LARGE SCALE GENOMIC DNA]</scope>
    <source>
        <strain evidence="1">NJM9701</strain>
    </source>
</reference>
<dbReference type="VEuPathDB" id="FungiDB:H310_00354"/>
<accession>A0A024UTV5</accession>
<gene>
    <name evidence="1" type="ORF">H310_00354</name>
</gene>